<name>A0A7K1T9C8_9BACT</name>
<proteinExistence type="predicted"/>
<dbReference type="RefSeq" id="WP_157561679.1">
    <property type="nucleotide sequence ID" value="NZ_WQKZ01000001.1"/>
</dbReference>
<keyword evidence="2" id="KW-1185">Reference proteome</keyword>
<comment type="caution">
    <text evidence="1">The sequence shown here is derived from an EMBL/GenBank/DDBJ whole genome shotgun (WGS) entry which is preliminary data.</text>
</comment>
<evidence type="ECO:0000313" key="1">
    <source>
        <dbReference type="EMBL" id="MVN74902.1"/>
    </source>
</evidence>
<dbReference type="AlphaFoldDB" id="A0A7K1T9C8"/>
<evidence type="ECO:0000313" key="2">
    <source>
        <dbReference type="Proteomes" id="UP000441336"/>
    </source>
</evidence>
<gene>
    <name evidence="1" type="ORF">GO988_01030</name>
</gene>
<reference evidence="1 2" key="1">
    <citation type="submission" date="2019-12" db="EMBL/GenBank/DDBJ databases">
        <title>Hymenobacter sp. HMF4947 Genome sequencing and assembly.</title>
        <authorList>
            <person name="Kang H."/>
            <person name="Cha I."/>
            <person name="Kim H."/>
            <person name="Joh K."/>
        </authorList>
    </citation>
    <scope>NUCLEOTIDE SEQUENCE [LARGE SCALE GENOMIC DNA]</scope>
    <source>
        <strain evidence="1 2">HMF4947</strain>
    </source>
</reference>
<dbReference type="EMBL" id="WQKZ01000001">
    <property type="protein sequence ID" value="MVN74902.1"/>
    <property type="molecule type" value="Genomic_DNA"/>
</dbReference>
<dbReference type="Proteomes" id="UP000441336">
    <property type="component" value="Unassembled WGS sequence"/>
</dbReference>
<sequence length="119" mass="13475">MEHDYPNRFAIFTRANNTSWQSQLRCSVRLYLAMGEHPVQAQELEAHLRRTEDELVHYLLEGEPPTTATLKQAQTVLDMAQSALLASEPEVQTLLRELTAEQATKLWAPEFTPAAEPGE</sequence>
<protein>
    <submittedName>
        <fullName evidence="1">Uncharacterized protein</fullName>
    </submittedName>
</protein>
<organism evidence="1 2">
    <name type="scientific">Hymenobacter ginkgonis</name>
    <dbReference type="NCBI Taxonomy" id="2682976"/>
    <lineage>
        <taxon>Bacteria</taxon>
        <taxon>Pseudomonadati</taxon>
        <taxon>Bacteroidota</taxon>
        <taxon>Cytophagia</taxon>
        <taxon>Cytophagales</taxon>
        <taxon>Hymenobacteraceae</taxon>
        <taxon>Hymenobacter</taxon>
    </lineage>
</organism>
<accession>A0A7K1T9C8</accession>